<proteinExistence type="predicted"/>
<accession>A0ACC1M8P5</accession>
<keyword evidence="2" id="KW-1185">Reference proteome</keyword>
<evidence type="ECO:0000313" key="1">
    <source>
        <dbReference type="EMBL" id="KAJ2900335.1"/>
    </source>
</evidence>
<gene>
    <name evidence="1" type="ORF">IWW38_000594</name>
</gene>
<dbReference type="Proteomes" id="UP001139981">
    <property type="component" value="Unassembled WGS sequence"/>
</dbReference>
<sequence>MGVREKTQFNLQTACLVSAVAILLFFWAARNYTTDWRERRIFRRRLADTHRRLTTKTKDKDDKEEDRQRVQWKRFVAAVPLVPLATAYVAARLGWDVFELLVFCGIDGMRHTSVRSLEIIKISWAVLRRSLAEAARRLDMAQRLQQMVIAAVENTVVWLFHSAAPAIAHALNQVTSGAEVAARWWERVDGASRLRDAIEAAVLDGLVPGIEAMQKAVVATYVRVSWLIGCTIEAIVILGTDLIRDVRVLATWTAALVSWLCCDQRWWRDPALHDAVVRVVSACVDWLSRMYSLAVSRVVPLLGKILRLAQAITIKSGSVCWRAADAVLQQSLGIGIRLLGSMTPVAATMWYWLLQVDVVSPLKRGLHAISRHIHLLKQVLMLAVALGGDLHAWATAHILVPIAHLAGILAMRIGIAAQVGMAWIVHTVGTPLLSGLRESVRLAELALGAAVAWITAVDFSRAWLLVAACWPSAVFSDLVQITREWALSTMQMLATASEMLWPLLSRGWRDAARAMADVYAQLAALVDSAAALVGDLIVEYARQNTVHSPTHPLKSSD</sequence>
<evidence type="ECO:0000313" key="2">
    <source>
        <dbReference type="Proteomes" id="UP001139981"/>
    </source>
</evidence>
<protein>
    <submittedName>
        <fullName evidence="1">Uncharacterized protein</fullName>
    </submittedName>
</protein>
<comment type="caution">
    <text evidence="1">The sequence shown here is derived from an EMBL/GenBank/DDBJ whole genome shotgun (WGS) entry which is preliminary data.</text>
</comment>
<name>A0ACC1M8P5_9FUNG</name>
<reference evidence="1" key="1">
    <citation type="submission" date="2022-07" db="EMBL/GenBank/DDBJ databases">
        <title>Phylogenomic reconstructions and comparative analyses of Kickxellomycotina fungi.</title>
        <authorList>
            <person name="Reynolds N.K."/>
            <person name="Stajich J.E."/>
            <person name="Barry K."/>
            <person name="Grigoriev I.V."/>
            <person name="Crous P."/>
            <person name="Smith M.E."/>
        </authorList>
    </citation>
    <scope>NUCLEOTIDE SEQUENCE</scope>
    <source>
        <strain evidence="1">CBS 190363</strain>
    </source>
</reference>
<dbReference type="EMBL" id="JANBVB010000007">
    <property type="protein sequence ID" value="KAJ2900335.1"/>
    <property type="molecule type" value="Genomic_DNA"/>
</dbReference>
<organism evidence="1 2">
    <name type="scientific">Coemansia aciculifera</name>
    <dbReference type="NCBI Taxonomy" id="417176"/>
    <lineage>
        <taxon>Eukaryota</taxon>
        <taxon>Fungi</taxon>
        <taxon>Fungi incertae sedis</taxon>
        <taxon>Zoopagomycota</taxon>
        <taxon>Kickxellomycotina</taxon>
        <taxon>Kickxellomycetes</taxon>
        <taxon>Kickxellales</taxon>
        <taxon>Kickxellaceae</taxon>
        <taxon>Coemansia</taxon>
    </lineage>
</organism>